<keyword evidence="6 9" id="KW-0067">ATP-binding</keyword>
<feature type="compositionally biased region" description="Polar residues" evidence="10">
    <location>
        <begin position="4969"/>
        <end position="4978"/>
    </location>
</feature>
<feature type="compositionally biased region" description="Acidic residues" evidence="10">
    <location>
        <begin position="4713"/>
        <end position="4722"/>
    </location>
</feature>
<dbReference type="FunFam" id="3.40.50.300:FF:000142">
    <property type="entry name" value="Midasin"/>
    <property type="match status" value="1"/>
</dbReference>
<dbReference type="GO" id="GO:0000027">
    <property type="term" value="P:ribosomal large subunit assembly"/>
    <property type="evidence" value="ECO:0007669"/>
    <property type="project" value="InterPro"/>
</dbReference>
<evidence type="ECO:0000256" key="1">
    <source>
        <dbReference type="ARBA" id="ARBA00004604"/>
    </source>
</evidence>
<dbReference type="Gene3D" id="3.40.50.300">
    <property type="entry name" value="P-loop containing nucleotide triphosphate hydrolases"/>
    <property type="match status" value="6"/>
</dbReference>
<feature type="compositionally biased region" description="Low complexity" evidence="10">
    <location>
        <begin position="2945"/>
        <end position="2958"/>
    </location>
</feature>
<evidence type="ECO:0000256" key="6">
    <source>
        <dbReference type="ARBA" id="ARBA00022840"/>
    </source>
</evidence>
<dbReference type="EMBL" id="CP056066">
    <property type="protein sequence ID" value="UKJ88720.2"/>
    <property type="molecule type" value="Genomic_DNA"/>
</dbReference>
<feature type="region of interest" description="Disordered" evidence="10">
    <location>
        <begin position="1413"/>
        <end position="1443"/>
    </location>
</feature>
<dbReference type="InterPro" id="IPR003593">
    <property type="entry name" value="AAA+_ATPase"/>
</dbReference>
<keyword evidence="8 9" id="KW-0539">Nucleus</keyword>
<gene>
    <name evidence="12" type="ORF">MACJ_001965</name>
</gene>
<evidence type="ECO:0000259" key="11">
    <source>
        <dbReference type="SMART" id="SM00382"/>
    </source>
</evidence>
<feature type="compositionally biased region" description="Acidic residues" evidence="10">
    <location>
        <begin position="4891"/>
        <end position="4905"/>
    </location>
</feature>
<dbReference type="GO" id="GO:0005730">
    <property type="term" value="C:nucleolus"/>
    <property type="evidence" value="ECO:0007669"/>
    <property type="project" value="UniProtKB-SubCell"/>
</dbReference>
<feature type="region of interest" description="Disordered" evidence="10">
    <location>
        <begin position="5040"/>
        <end position="5066"/>
    </location>
</feature>
<keyword evidence="7 9" id="KW-0143">Chaperone</keyword>
<feature type="compositionally biased region" description="Basic and acidic residues" evidence="10">
    <location>
        <begin position="4868"/>
        <end position="4889"/>
    </location>
</feature>
<dbReference type="InterPro" id="IPR025662">
    <property type="entry name" value="Sigma_54_int_dom_ATP-bd_1"/>
</dbReference>
<dbReference type="PANTHER" id="PTHR48103">
    <property type="entry name" value="MIDASIN-RELATED"/>
    <property type="match status" value="1"/>
</dbReference>
<feature type="region of interest" description="Disordered" evidence="10">
    <location>
        <begin position="1996"/>
        <end position="2035"/>
    </location>
</feature>
<feature type="region of interest" description="Disordered" evidence="10">
    <location>
        <begin position="3033"/>
        <end position="3061"/>
    </location>
</feature>
<comment type="function">
    <text evidence="9">Nuclear chaperone required for maturation and nuclear export of pre-60S ribosome subunits.</text>
</comment>
<dbReference type="InterPro" id="IPR041190">
    <property type="entry name" value="Midasin_AAA_lid_5"/>
</dbReference>
<feature type="region of interest" description="Disordered" evidence="10">
    <location>
        <begin position="2945"/>
        <end position="3009"/>
    </location>
</feature>
<dbReference type="PIRSF" id="PIRSF010340">
    <property type="entry name" value="Midasin"/>
    <property type="match status" value="1"/>
</dbReference>
<dbReference type="PANTHER" id="PTHR48103:SF2">
    <property type="entry name" value="MIDASIN"/>
    <property type="match status" value="1"/>
</dbReference>
<dbReference type="SMART" id="SM00382">
    <property type="entry name" value="AAA"/>
    <property type="match status" value="4"/>
</dbReference>
<proteinExistence type="inferred from homology"/>
<feature type="domain" description="AAA+ ATPase" evidence="11">
    <location>
        <begin position="1511"/>
        <end position="1729"/>
    </location>
</feature>
<feature type="compositionally biased region" description="Basic and acidic residues" evidence="10">
    <location>
        <begin position="4906"/>
        <end position="4916"/>
    </location>
</feature>
<dbReference type="OrthoDB" id="364317at2759"/>
<keyword evidence="5 9" id="KW-0547">Nucleotide-binding</keyword>
<evidence type="ECO:0000256" key="7">
    <source>
        <dbReference type="ARBA" id="ARBA00023186"/>
    </source>
</evidence>
<comment type="subcellular location">
    <subcellularLocation>
        <location evidence="1">Nucleus</location>
        <location evidence="1">Nucleolus</location>
    </subcellularLocation>
    <subcellularLocation>
        <location evidence="2">Nucleus</location>
        <location evidence="2">Nucleoplasm</location>
    </subcellularLocation>
</comment>
<dbReference type="GO" id="GO:0000055">
    <property type="term" value="P:ribosomal large subunit export from nucleus"/>
    <property type="evidence" value="ECO:0007669"/>
    <property type="project" value="TreeGrafter"/>
</dbReference>
<dbReference type="GO" id="GO:0005524">
    <property type="term" value="F:ATP binding"/>
    <property type="evidence" value="ECO:0007669"/>
    <property type="project" value="UniProtKB-KW"/>
</dbReference>
<dbReference type="InterPro" id="IPR012099">
    <property type="entry name" value="Midasin"/>
</dbReference>
<feature type="region of interest" description="Disordered" evidence="10">
    <location>
        <begin position="4969"/>
        <end position="4989"/>
    </location>
</feature>
<feature type="compositionally biased region" description="Basic residues" evidence="10">
    <location>
        <begin position="2001"/>
        <end position="2014"/>
    </location>
</feature>
<dbReference type="InterPro" id="IPR040848">
    <property type="entry name" value="AAA_lid_7"/>
</dbReference>
<evidence type="ECO:0000256" key="4">
    <source>
        <dbReference type="ARBA" id="ARBA00017143"/>
    </source>
</evidence>
<feature type="compositionally biased region" description="Acidic residues" evidence="10">
    <location>
        <begin position="4826"/>
        <end position="4837"/>
    </location>
</feature>
<evidence type="ECO:0000313" key="13">
    <source>
        <dbReference type="Proteomes" id="UP000244803"/>
    </source>
</evidence>
<accession>A0A976M587</accession>
<dbReference type="GO" id="GO:0030687">
    <property type="term" value="C:preribosome, large subunit precursor"/>
    <property type="evidence" value="ECO:0007669"/>
    <property type="project" value="TreeGrafter"/>
</dbReference>
<dbReference type="PROSITE" id="PS00675">
    <property type="entry name" value="SIGMA54_INTERACT_1"/>
    <property type="match status" value="1"/>
</dbReference>
<feature type="domain" description="AAA+ ATPase" evidence="11">
    <location>
        <begin position="1161"/>
        <end position="1306"/>
    </location>
</feature>
<evidence type="ECO:0000256" key="2">
    <source>
        <dbReference type="ARBA" id="ARBA00004642"/>
    </source>
</evidence>
<dbReference type="Pfam" id="PF17865">
    <property type="entry name" value="AAA_lid_5"/>
    <property type="match status" value="1"/>
</dbReference>
<evidence type="ECO:0000256" key="3">
    <source>
        <dbReference type="ARBA" id="ARBA00007188"/>
    </source>
</evidence>
<feature type="domain" description="AAA+ ATPase" evidence="11">
    <location>
        <begin position="1927"/>
        <end position="2234"/>
    </location>
</feature>
<evidence type="ECO:0000313" key="12">
    <source>
        <dbReference type="EMBL" id="UKJ88720.2"/>
    </source>
</evidence>
<evidence type="ECO:0000256" key="10">
    <source>
        <dbReference type="SAM" id="MobiDB-lite"/>
    </source>
</evidence>
<protein>
    <recommendedName>
        <fullName evidence="4 9">Midasin</fullName>
    </recommendedName>
</protein>
<dbReference type="GO" id="GO:0005654">
    <property type="term" value="C:nucleoplasm"/>
    <property type="evidence" value="ECO:0007669"/>
    <property type="project" value="UniProtKB-SubCell"/>
</dbReference>
<feature type="compositionally biased region" description="Acidic residues" evidence="10">
    <location>
        <begin position="4737"/>
        <end position="4768"/>
    </location>
</feature>
<sequence>MDNSTILLDSCKIIINKLRPYLCKKNRTSKRIDLNRCKILFDSLEGFEEYRKIEYGYISTIYTDSFYDEHQFANIFNTLFRYTLKQLDTSYSCKLNISLLLLVSCLLNYKLCHLAFDFVPDIALYLTIEIIESFTEDNEYLIETLLLAHRLRNDFRIGRLCTKFIRELKNRKSVCRKIDELITLNRSTPIDLVIERLRILSNLSDVLSLNSISNLIIYSKLHKGGTPYFEEPTWLVELKGSEQFRELCELSESMLIYEKSKLKVPAYSLSASFKRLKMNRRQAPNLIQTHNHVSYVRERKTSRRKWLGRVMEDEHLGLVEEGYVALDFSEQVISNLMFSIDISLAVVVCGECKNYYLRVLSRRLGIDPSKVNNVYTDETTDVKSLVGNWVSRESLGEFTFSYGVLARAMKEGRWLVFDSYISDTIYSFLIDVCRRGYLYVTELNEKIYAHENFQIFIIPYTNNSTINELRRDISRGQLSMETRNIVSSGMDYLFGGIFNNEDVPLVNIPSPTSAHVLRICETLYPNENIKELVLGIYRLETTHGEYLKVTISKLMRLFNRIYPYLNVTSKGRATRHKTYMGEDIKKLVLYEFYNVFVSEVDVKDVRLDIMVKVAHMLGMIIHSLTDVLSSFTLIEPILESIISNPTSTDLNVRHDNFNRVHILNKIDSDSGDVPDIGNFLSEDELLLEKKVYQTIKKFDGHNSEILRMVYMSFVRNEPVLLVGETGTGKTALVQKFAEITGNTLKVFVFSENSDSTDLIGSYYPVDECDDSFDNGVADIANERADTTKKGIRFKFCEGILLECIRNGYWLLLDEINLAQQDLLYKLYSLLHHVYEMNGHKLKGGHNVVHDGVKGTYSTNGNIIGNGNDGKHCGNMEFYEYMDKEVPVHKNFRLFSCMNPAVIRKNEGFKFNTGKKELPGTFSKVFTTIYVDPISTFDSLFKVATHYTRNMTRSVNLRELCLFYLKITELVDKCEIEDGSLKLPNFTLRNFVRSVQYIVNVSTREFRPISDVNKLIYDSISANFLSTLGTSSVQKALEILPPTIADHSKVNYNESRGGETKSNSGNIGGVVSRNILFNFRNTKDKSNRQKPVHTFYEYSECNKYINIYGYWVKLGTSNSGSTSIGRLINRQREVKSEPSDNYVICKNNVEYLVKLVRILSGSRVPILLQGPTAAGKTSLVKYLCKLTNHTCVRINNHEHTDITEYIGQHHFRGGKMVFEYGTLVVAMKYGYWVILDELNLASSEILECLNRILDDNREIYISETNETIKCHEDFMIFATQNPSDSIYGGRKQLSRAFTNRFIQLFFDEISNDDLKTILHKRCLIPLTKSEIVVDLYQKIRNVTINSILFQKNQILITTRDLIKLSNRIRDKYSKEQMLVFYYSLIAEKLYNAKEKESILSILNNYFYPNKDKSGDAESAKMTKNNATNSRSRHSEILPSSEEVVEQNREKRRRLNQMYTISDVEQEYVDMLRRGNGMFDVDELKRFFVENDYYWIDGYTDRIVYLVTTAISNRENVLLVGETGIGKTTIVQLLSKFMKVKLNIFNCNQNTEASDFIGSICPTTDTSIRRSSADNETTSKIKQDNATMDKIDPLGGDETKSAGELFNWVDGPLINSMVRGEWFLFDEISLTEDSVLEKINSVLEFESYIVLNQTFSTKKTPNKKLDTGSQLSGNGTLHEQQGAANEQIRCVYSHKDFRLFGAMNPGNDFGKKELSPSLSNRFTQIYVPPIPITELRILTNILKYHNGNRIIEDWFVNSTKEIIEYLIPKNLNNENYITIRNLITWSKYYFTTLDEHMSDKLGLKDDMSTATSRVNHGHATIRVNHGHSTVGHTNKSNAEHDTVKGTTGRQKHANGTLDDVDMKFKLKIYMEGLQISILNSYKEKPIEDKQVYQIVSKYASVSQVVDDKQFETIENKIESVLLKSYHSLNYISVLLEGNPGVGKTYGVYKLSGKLGKKLIRVNLNEYTEMSDLLGTYVPVYNTKETQSCVSYRDWRNNENRNAKSGKTKNSVLKRKGTYNSNGLRIDRNDGTNVSGNNHSEVYGSNKCKNGMDIDVGDANHCYHQSHPENNRFITHHKNHDANAFRNDYNNGYTNGLVNNITNNYQNQLNMVNGDKNGYHKENVNILKESDEKIDSEVKSSVKNGFKWVNGPLLECMINGYWLLLDELNLASSEILEGLNSVLDHRRDLYIPQLNMSLKCHEDFRIFATQNSVTATNYRKHMPRSFLNRFIRLSVPDLTFTDYYSIVSKLFPGQVGLIGKYVNFIMMTSSKTVASRFGQGSAKLSGLWNLRDLINIFMLIRQYDENRAIEVIVLNRLAYFADRTTSYHGKVESLVHGYVKHTLDHDIDNAYPAHFYSCISNKTELAMELDDDEYNENNEMAKFASRRNRSGIRTRSRLMNIMSISNRNQNTASRNSSNPYIKNNTNFIINRTGSRSRSRDSTNNSDESDEIVDKRIKMIKNNIYNIHEMGGLSYLEYLDYIQIYNDLLSVYPFNFPVLIIYNSSHLNYGSNVVKSFHRLMQTKKPTRCFRRDQLKSVKLYSNSDINDLLGSYEQINEKYVYNYVCELYEKLMTIAIVHYNGNYQQFILTNENKNNAGNVNVSSTNNGQMASVYSAMNKTSTKYANDTNNTGIDREFIDEISKFARYMHDKVSDIHNEKDYMVRSIAGEIQTNICEYKLGSDVTSSGPDSGNEANLTFKWIDSDIINSIESGDWLLINDIHLVSSSLLDRLNSLLEPSRDMNLNECGYNRKIEVSKDLRIFFTVHEDHIDRLTDSFLNRCIQINLNSVKVLNTTKSLLLSSIYDPFISENNQLFDRPLGCVQMHEFYNTFNIVRNVVKDGMFFYRSLSELIFICLVFVFMKDFYKVKKMLLVYFVRYYENLGKLKEAFNAAWNLYAVLNSNEDNTIRGIGVKLIEYLLVRCLPLNAFVTDYDEEFNHGSNDGDLTQTSFSSSDFTPSSGNSNDFTPISVSSSVITPRNTNSDNTIPSSGDSSSSSSSATTYTRKREARVVKTNPTKIITGSANYIRKNYKRSASIRREYSNNVSNGRSGDIKNISRSKDSDQLQGSNCNINEYGYQAAIKKTKNKHNISVTNKHYLLLREFVEKVLSKKISVDEQMIVNDTELTKLYEEYYPDTVFGQVWHLQKGIQYKKNYRQYSSLSLKDNRSTRVLYYLYSEEKEVSVKILRLFMVLLSSNEVLDNIIGENMDLVLKRDEEFVKVLHFLCFVTKNIVEPEKVTPLQGHDVNLESLSSRISIGKIYIINKSLTNYKYSLDIDVKDKFSVIKKYDIAIGDKSLDVTLDYKSPDEVTQTKQGLVLEKFVLKRVLFLINRLFHDYFVESKPNALIMEYFYELMGAIDAFNPNMSTFFTTKVSKIVATIEKFYENNEKRRLFEILCELYVLYNYYHHDNAGNGEKEAMVSYLKHMLFPESTVNPVHTTNVESKNGVSHTSYNGTTQEHMDDEWEMVYHLMNVDKTSSLSSLVDNVNKMKLIEYLNRFSHSLCYYTFVFMQLLYNAPYLSNYLSQLGLKVDLEVFIKCLYRKIISVYDTNECVDNMADSVSTITLFIRNNHKKGDVKLTTLVYNIMLVLISIHDVCSSTKDKLQSALLFKLHSSMIHFSLLIVPHVSEYLEMLESYYKNSFAEYEKQELRDLYLALNILDSLSLGYSLNNKYLYDHVERMHGNKDPVPANKVERVNDEDLDLIVDFINEYDKFKTGYLKLSNPVNYHATKDGVDEPEIADLIVGNKNILEGIRNFISHVSVKYSSIKEVIQHPIMMLQSMLFHYHVTETIGTSGPNDDHMRWDNSITLNSPVNKYNPVLKTQFSSYSSKAFEFSHLIQLYLLCLSHNKRNYFICTPLASDRQKRHIMMLLLAHIKKTSIERNGFSKDRIEYKLNRLQKEVLSLISEDGLGSETNVEEDRSQFNIFFDSEQIVRCLLNTDDTSCVKDCELHRLYILACVYSLVSLNVRADVNYHDIVQATFYYHFVQSRNFDHLIFHSKDTLTTKNIDFELENNLDRSDDEGKLLLSITKVLDSLNYQVADMLSLCANDPILTDIQSFVMTLLNFNLKNLTQKSNIANLLMNLITKLHHLASISSSEFSLIIRTYESKLKQFVEYYKTLKMRDVLEFNHVILENHKLAQFDMLFKHALTILMSYLEKIDANPTDKMSPESYSSMNEIKTTLINHLFQSGIITILVTKPVFSTILLILPDGNKTHLLSELFGYISFFFKGYESVINEYIDELNKSYSDALKAYVKLKEVNCKKAINNYKEGLNISFMSLYTSRLLIKSSHLSVYYELKTDLLTMLKRNYEYILNNSKEMTLQQYGRIMSSVFQQLELLQSEINTEFEIPIAKHRTEDGIAYYRFIEFDSVKLIEEPYEDPFADYNTYIYNALRYLFKSFNTLHDVGYIASGKVTNEKYSVDLFLKIINERALNQMYKAMNMILESVVINYNKFNNNKFDIMLKSYPKCRTIVESKFNNILATANELIVTLKQYLSCTSYSFYIDRNGSYNENMTIGKVEEKRELHRMCVEIERHIKSSMEYSIFTTANKKELHKKKMVVTTKWADDLMEHLHMLEGEVYKMVNNIQLTNAKKMIKRLRSELLLLVSRGGDGNVNISNVNSINDTNGFQSADGTKNMQGWKLDVSKLKVGNFTLMEMCMFAYYLSKLCELFLHITPQVSEELGEDKEYKAGTGLDEGIGIKNISSEVNENDLNMEEVTRNDEDKQENEDKDDEMNLDKDDNINVDFNEQEGENLEMENVDKDELETKDEEELENMEDDYSTKKEDEDENKTNEGQLETEEVKVGDEEDSENISRELEYKESAEANDDLDGYKEDTFTDEAATEDIDNKDDADRNELGDKDNIDDSELDDKDNVDESELGDKDDKEQLENTGEDPDKQEPDGMGEDVENNESELKEEEMSGELHSDANKTYNDEAYGVQNKGYDNIVNELQQFNIRSMLSASSHSNQQSNVQSTRIENIQNQDVDQQATHGDEKESFEEMDTTKLIRQDGLNTPADKSQLFEYFNSKVNDPAVLGLGELSKQAHDGLERLEKESGMDLDNEEKQVDNDKKDGLDGDRDKMEQIQTDEGDIVKMDVDVDHVNELKQEQDRIHINNDLLFTNDVEKVDRLEYLVKQDSEVDGGLELEQLVDRNSLIQLSNNLLSQLRIILEYNYVNSLKGYYKHGKRISIKKLMIFIATNYQRDKIWLKRLKPQKRDYFIQLAIDNTKSMGTIAKIAIQTIVVIYEAIHKLNIGTLNVIKFGAYTPEIILNNVNTSYNDRWMSRLSFDEESKFSYETGLIQLFQFILSQPHFIASKNKILIIISDGKFNKTKVRKYLINIINHNIVPLLVVLDPQNSITSMKHIINTDGRLIIENYLDNFPFPYYSIISNINNLPNILSDLLRYFKLYVFLKLVSFNCGKRIAKNPSNNKGGSTNFLQVKNPITTAMDIITGANDGKKELNFGGGNLGAYYNFMYPDNSDYPWACVCNRADFELWLKKEQPYARCRNQEDLSLQDIQANCDPRNVTNYENTELHFIGPLITRYF</sequence>
<feature type="compositionally biased region" description="Low complexity" evidence="10">
    <location>
        <begin position="2983"/>
        <end position="2993"/>
    </location>
</feature>
<dbReference type="Pfam" id="PF17867">
    <property type="entry name" value="AAA_lid_7"/>
    <property type="match status" value="1"/>
</dbReference>
<feature type="compositionally biased region" description="Basic and acidic residues" evidence="10">
    <location>
        <begin position="4801"/>
        <end position="4812"/>
    </location>
</feature>
<feature type="compositionally biased region" description="Basic and acidic residues" evidence="10">
    <location>
        <begin position="4838"/>
        <end position="4852"/>
    </location>
</feature>
<feature type="region of interest" description="Disordered" evidence="10">
    <location>
        <begin position="4695"/>
        <end position="4922"/>
    </location>
</feature>
<dbReference type="InterPro" id="IPR011704">
    <property type="entry name" value="ATPase_dyneun-rel_AAA"/>
</dbReference>
<dbReference type="GO" id="GO:0016887">
    <property type="term" value="F:ATP hydrolysis activity"/>
    <property type="evidence" value="ECO:0007669"/>
    <property type="project" value="InterPro"/>
</dbReference>
<feature type="compositionally biased region" description="Acidic residues" evidence="10">
    <location>
        <begin position="4853"/>
        <end position="4867"/>
    </location>
</feature>
<dbReference type="CDD" id="cd00009">
    <property type="entry name" value="AAA"/>
    <property type="match status" value="1"/>
</dbReference>
<dbReference type="Pfam" id="PF07728">
    <property type="entry name" value="AAA_5"/>
    <property type="match status" value="4"/>
</dbReference>
<feature type="compositionally biased region" description="Polar residues" evidence="10">
    <location>
        <begin position="1824"/>
        <end position="1834"/>
    </location>
</feature>
<name>A0A976M587_THEOR</name>
<feature type="region of interest" description="Disordered" evidence="10">
    <location>
        <begin position="1824"/>
        <end position="1852"/>
    </location>
</feature>
<feature type="compositionally biased region" description="Polar residues" evidence="10">
    <location>
        <begin position="2959"/>
        <end position="2982"/>
    </location>
</feature>
<dbReference type="Proteomes" id="UP000244803">
    <property type="component" value="Chromosome 3"/>
</dbReference>
<reference evidence="12" key="1">
    <citation type="submission" date="2022-07" db="EMBL/GenBank/DDBJ databases">
        <title>Evaluation of T. orientalis genome assembly methods using nanopore sequencing and analysis of variation between genomes.</title>
        <authorList>
            <person name="Yam J."/>
            <person name="Micallef M.L."/>
            <person name="Liu M."/>
            <person name="Djordjevic S.P."/>
            <person name="Bogema D.R."/>
            <person name="Jenkins C."/>
        </authorList>
    </citation>
    <scope>NUCLEOTIDE SEQUENCE</scope>
    <source>
        <strain evidence="12">Fish Creek</strain>
    </source>
</reference>
<dbReference type="SUPFAM" id="SSF52540">
    <property type="entry name" value="P-loop containing nucleoside triphosphate hydrolases"/>
    <property type="match status" value="5"/>
</dbReference>
<organism evidence="12 13">
    <name type="scientific">Theileria orientalis</name>
    <dbReference type="NCBI Taxonomy" id="68886"/>
    <lineage>
        <taxon>Eukaryota</taxon>
        <taxon>Sar</taxon>
        <taxon>Alveolata</taxon>
        <taxon>Apicomplexa</taxon>
        <taxon>Aconoidasida</taxon>
        <taxon>Piroplasmida</taxon>
        <taxon>Theileriidae</taxon>
        <taxon>Theileria</taxon>
    </lineage>
</organism>
<evidence type="ECO:0000256" key="5">
    <source>
        <dbReference type="ARBA" id="ARBA00022741"/>
    </source>
</evidence>
<feature type="domain" description="AAA+ ATPase" evidence="11">
    <location>
        <begin position="715"/>
        <end position="891"/>
    </location>
</feature>
<dbReference type="InterPro" id="IPR027417">
    <property type="entry name" value="P-loop_NTPase"/>
</dbReference>
<comment type="similarity">
    <text evidence="3 9">Belongs to the midasin family.</text>
</comment>
<evidence type="ECO:0000256" key="9">
    <source>
        <dbReference type="PIRNR" id="PIRNR010340"/>
    </source>
</evidence>
<evidence type="ECO:0000256" key="8">
    <source>
        <dbReference type="ARBA" id="ARBA00023242"/>
    </source>
</evidence>